<evidence type="ECO:0000313" key="1">
    <source>
        <dbReference type="EMBL" id="MFD2871521.1"/>
    </source>
</evidence>
<dbReference type="Proteomes" id="UP001597557">
    <property type="component" value="Unassembled WGS sequence"/>
</dbReference>
<evidence type="ECO:0008006" key="3">
    <source>
        <dbReference type="Google" id="ProtNLM"/>
    </source>
</evidence>
<name>A0ABW5Y8B1_9SPHI</name>
<dbReference type="RefSeq" id="WP_377182287.1">
    <property type="nucleotide sequence ID" value="NZ_JBHUPD010000001.1"/>
</dbReference>
<dbReference type="EMBL" id="JBHUPD010000001">
    <property type="protein sequence ID" value="MFD2871521.1"/>
    <property type="molecule type" value="Genomic_DNA"/>
</dbReference>
<evidence type="ECO:0000313" key="2">
    <source>
        <dbReference type="Proteomes" id="UP001597557"/>
    </source>
</evidence>
<sequence>MSKISLPKYEELKKLLLVNAGIANILPSECRALSDRVYKKNGNRISETTFKRIYGFAYSKYSPSLFTLNVLARFCNYKSWDDFCEKQDQKAISGPAKELNWLLIQQSANKITSFTLQALKNKSGIPYNQTIDREFIDYHFDEFIASGRVGTVIAAPAGYGKTIALCQWIEKKLAVDALNDVNDIVLLFSSNAIMSALVSGRDIHEWMLALLGHHADDDVNVLLDSKQRGRNKFYLIIDGFDDHMFKSDHFKIIMNQLIDIFSFYQNHDWFKLVLTTRTATWINNRHEFEIVQDSWYTGFNSDGNCINVPLFTLQEIKLLCHQIKPGTESFISLNVVENFNHPLYFQFYYQQHKDNFLQHRIDHLSLYETISVFILKKVYLGQYSAEKMLLIKGLVNELDIENESYQINRTKISSLLKKYLHAYQELLSVGFIREINESSNYQLNTYVVFGNDQFMEHSIAKTLLYDNSNLLDNDLIKNINELFTSNPHKVNVLKWCMIHAIKTGQLKNIENIIETHLSMNEKSEVITFLGEVLESEHSSTIRNDSLVQYFKHSFSEKLFDYFFGLELINSDYKKFLKVLLKFELSDKKKILIHTTLAVIATIQLDLNELEISLAKLKTFAKAEFEIYPVNPLNCLDAIYYHLKYGIIKTEAITDLTKLYFNAAGNLLELKKSASNDILFLLGLHTLLLSNNPLKILRFIQFLNRNYRSDVSNNHVREYFFFIKTLEANSYFELGELAKVSNIYHDLSASYKKNNNLLTPYMKMLFHSLKIKTLINNTLKDNQIAGEIKQINNIAHQFGYKLSKMYVFSVLLKSPTLQTSSPELYKQISDDFNKITRESGLNPKLFLQHSIIKNRRL</sequence>
<organism evidence="1 2">
    <name type="scientific">Mucilaginibacter ximonensis</name>
    <dbReference type="NCBI Taxonomy" id="538021"/>
    <lineage>
        <taxon>Bacteria</taxon>
        <taxon>Pseudomonadati</taxon>
        <taxon>Bacteroidota</taxon>
        <taxon>Sphingobacteriia</taxon>
        <taxon>Sphingobacteriales</taxon>
        <taxon>Sphingobacteriaceae</taxon>
        <taxon>Mucilaginibacter</taxon>
    </lineage>
</organism>
<keyword evidence="2" id="KW-1185">Reference proteome</keyword>
<comment type="caution">
    <text evidence="1">The sequence shown here is derived from an EMBL/GenBank/DDBJ whole genome shotgun (WGS) entry which is preliminary data.</text>
</comment>
<proteinExistence type="predicted"/>
<accession>A0ABW5Y8B1</accession>
<reference evidence="2" key="1">
    <citation type="journal article" date="2019" name="Int. J. Syst. Evol. Microbiol.">
        <title>The Global Catalogue of Microorganisms (GCM) 10K type strain sequencing project: providing services to taxonomists for standard genome sequencing and annotation.</title>
        <authorList>
            <consortium name="The Broad Institute Genomics Platform"/>
            <consortium name="The Broad Institute Genome Sequencing Center for Infectious Disease"/>
            <person name="Wu L."/>
            <person name="Ma J."/>
        </authorList>
    </citation>
    <scope>NUCLEOTIDE SEQUENCE [LARGE SCALE GENOMIC DNA]</scope>
    <source>
        <strain evidence="2">KCTC 22437</strain>
    </source>
</reference>
<gene>
    <name evidence="1" type="ORF">ACFS5N_03505</name>
</gene>
<protein>
    <recommendedName>
        <fullName evidence="3">NACHT domain-containing protein</fullName>
    </recommendedName>
</protein>